<evidence type="ECO:0000256" key="2">
    <source>
        <dbReference type="ARBA" id="ARBA00022603"/>
    </source>
</evidence>
<dbReference type="NCBIfam" id="TIGR03534">
    <property type="entry name" value="RF_mod_PrmC"/>
    <property type="match status" value="1"/>
</dbReference>
<dbReference type="GO" id="GO:0102559">
    <property type="term" value="F:peptide chain release factor N(5)-glutamine methyltransferase activity"/>
    <property type="evidence" value="ECO:0007669"/>
    <property type="project" value="UniProtKB-EC"/>
</dbReference>
<dbReference type="GO" id="GO:0032259">
    <property type="term" value="P:methylation"/>
    <property type="evidence" value="ECO:0007669"/>
    <property type="project" value="UniProtKB-KW"/>
</dbReference>
<dbReference type="NCBIfam" id="TIGR00536">
    <property type="entry name" value="hemK_fam"/>
    <property type="match status" value="1"/>
</dbReference>
<dbReference type="PATRIC" id="fig|435830.3.peg.720"/>
<dbReference type="SUPFAM" id="SSF53335">
    <property type="entry name" value="S-adenosyl-L-methionine-dependent methyltransferases"/>
    <property type="match status" value="1"/>
</dbReference>
<evidence type="ECO:0000256" key="3">
    <source>
        <dbReference type="ARBA" id="ARBA00022679"/>
    </source>
</evidence>
<dbReference type="InterPro" id="IPR050320">
    <property type="entry name" value="N5-glutamine_MTase"/>
</dbReference>
<dbReference type="InterPro" id="IPR002052">
    <property type="entry name" value="DNA_methylase_N6_adenine_CS"/>
</dbReference>
<evidence type="ECO:0000313" key="9">
    <source>
        <dbReference type="EMBL" id="EHM88535.1"/>
    </source>
</evidence>
<dbReference type="InterPro" id="IPR029063">
    <property type="entry name" value="SAM-dependent_MTases_sf"/>
</dbReference>
<dbReference type="InterPro" id="IPR019874">
    <property type="entry name" value="RF_methyltr_PrmC"/>
</dbReference>
<dbReference type="EMBL" id="ACRN01000004">
    <property type="protein sequence ID" value="EHM88535.1"/>
    <property type="molecule type" value="Genomic_DNA"/>
</dbReference>
<keyword evidence="3" id="KW-0808">Transferase</keyword>
<sequence length="318" mass="33468">MGAPLADQPLAADSGAPERAMRAPAGQSEKTPITSLAGQGRAQVMQAISQATARLAERGVASAHSDARQLAEFVLGEKLYLLSQAPQDFFDRYEQVITRRAGREPLQLITGRMYFRHLELLSQPGVFIVRPETEVVAGAAIEAASTLAAPLVVDLCTGSGAIACALASEVPGCRVWAVELDSQAAALARVNAQKNQANVNVIEADATGPLTELAEIEGQVDVVVTNPPYVPAGLIEDSETASYDPPLALFGGGVDGLELPLKLIKRASSLLRVGGVLVMEHDPSQVEALVKAAKAAGFSQSGCHRDLTGRQRYLQAVK</sequence>
<dbReference type="eggNOG" id="COG2890">
    <property type="taxonomic scope" value="Bacteria"/>
</dbReference>
<dbReference type="HOGENOM" id="CLU_018398_4_0_11"/>
<dbReference type="Pfam" id="PF17827">
    <property type="entry name" value="PrmC_N"/>
    <property type="match status" value="1"/>
</dbReference>
<dbReference type="EC" id="2.1.1.297" evidence="1"/>
<organism evidence="9 10">
    <name type="scientific">Actinomyces graevenitzii C83</name>
    <dbReference type="NCBI Taxonomy" id="435830"/>
    <lineage>
        <taxon>Bacteria</taxon>
        <taxon>Bacillati</taxon>
        <taxon>Actinomycetota</taxon>
        <taxon>Actinomycetes</taxon>
        <taxon>Actinomycetales</taxon>
        <taxon>Actinomycetaceae</taxon>
        <taxon>Actinomyces</taxon>
    </lineage>
</organism>
<feature type="domain" description="Release factor glutamine methyltransferase N-terminal" evidence="8">
    <location>
        <begin position="46"/>
        <end position="111"/>
    </location>
</feature>
<keyword evidence="2" id="KW-0489">Methyltransferase</keyword>
<comment type="caution">
    <text evidence="9">The sequence shown here is derived from an EMBL/GenBank/DDBJ whole genome shotgun (WGS) entry which is preliminary data.</text>
</comment>
<evidence type="ECO:0000259" key="8">
    <source>
        <dbReference type="Pfam" id="PF17827"/>
    </source>
</evidence>
<dbReference type="GO" id="GO:0003676">
    <property type="term" value="F:nucleic acid binding"/>
    <property type="evidence" value="ECO:0007669"/>
    <property type="project" value="InterPro"/>
</dbReference>
<feature type="region of interest" description="Disordered" evidence="6">
    <location>
        <begin position="1"/>
        <end position="35"/>
    </location>
</feature>
<dbReference type="AlphaFoldDB" id="G9PES4"/>
<reference evidence="9 10" key="1">
    <citation type="submission" date="2011-10" db="EMBL/GenBank/DDBJ databases">
        <title>The Genome Sequence of Actinomyces graevenitzii C83.</title>
        <authorList>
            <consortium name="The Broad Institute Genome Sequencing Platform"/>
            <consortium name="The Broad Institute Genome Sequencing Center for Infectious Disease"/>
            <person name="Earl A."/>
            <person name="Ward D."/>
            <person name="Feldgarden M."/>
            <person name="Gevers D."/>
            <person name="Sibley C.D."/>
            <person name="Field T.R."/>
            <person name="Grinwis M."/>
            <person name="Eshaghurshan C.S."/>
            <person name="Surette M.G."/>
            <person name="Young S.K."/>
            <person name="Zeng Q."/>
            <person name="Gargeya S."/>
            <person name="Fitzgerald M."/>
            <person name="Haas B."/>
            <person name="Abouelleil A."/>
            <person name="Alvarado L."/>
            <person name="Arachchi H.M."/>
            <person name="Berlin A."/>
            <person name="Brown A."/>
            <person name="Chapman S.B."/>
            <person name="Chen Z."/>
            <person name="Dunbar C."/>
            <person name="Freedman E."/>
            <person name="Gearin G."/>
            <person name="Goldberg J."/>
            <person name="Griggs A."/>
            <person name="Gujja S."/>
            <person name="Heiman D."/>
            <person name="Howarth C."/>
            <person name="Larson L."/>
            <person name="Lui A."/>
            <person name="MacDonald P.J.P."/>
            <person name="Montmayeur A."/>
            <person name="Murphy C."/>
            <person name="Neiman D."/>
            <person name="Pearson M."/>
            <person name="Priest M."/>
            <person name="Roberts A."/>
            <person name="Saif S."/>
            <person name="Shea T."/>
            <person name="Shenoy N."/>
            <person name="Sisk P."/>
            <person name="Stolte C."/>
            <person name="Sykes S."/>
            <person name="Wortman J."/>
            <person name="Nusbaum C."/>
            <person name="Birren B."/>
        </authorList>
    </citation>
    <scope>NUCLEOTIDE SEQUENCE [LARGE SCALE GENOMIC DNA]</scope>
    <source>
        <strain evidence="9 10">C83</strain>
    </source>
</reference>
<dbReference type="STRING" id="435830.HMPREF0045_00748"/>
<evidence type="ECO:0000256" key="6">
    <source>
        <dbReference type="SAM" id="MobiDB-lite"/>
    </source>
</evidence>
<dbReference type="PANTHER" id="PTHR18895">
    <property type="entry name" value="HEMK METHYLTRANSFERASE"/>
    <property type="match status" value="1"/>
</dbReference>
<evidence type="ECO:0000256" key="4">
    <source>
        <dbReference type="ARBA" id="ARBA00022691"/>
    </source>
</evidence>
<accession>G9PES4</accession>
<keyword evidence="4" id="KW-0949">S-adenosyl-L-methionine</keyword>
<protein>
    <recommendedName>
        <fullName evidence="1">peptide chain release factor N(5)-glutamine methyltransferase</fullName>
        <ecNumber evidence="1">2.1.1.297</ecNumber>
    </recommendedName>
</protein>
<evidence type="ECO:0000256" key="1">
    <source>
        <dbReference type="ARBA" id="ARBA00012771"/>
    </source>
</evidence>
<dbReference type="InterPro" id="IPR004556">
    <property type="entry name" value="HemK-like"/>
</dbReference>
<proteinExistence type="predicted"/>
<dbReference type="InterPro" id="IPR007848">
    <property type="entry name" value="Small_mtfrase_dom"/>
</dbReference>
<gene>
    <name evidence="9" type="ORF">HMPREF0045_00748</name>
</gene>
<dbReference type="CDD" id="cd02440">
    <property type="entry name" value="AdoMet_MTases"/>
    <property type="match status" value="1"/>
</dbReference>
<dbReference type="Proteomes" id="UP000003822">
    <property type="component" value="Unassembled WGS sequence"/>
</dbReference>
<dbReference type="RefSeq" id="WP_005985687.1">
    <property type="nucleotide sequence ID" value="NZ_JH470338.1"/>
</dbReference>
<evidence type="ECO:0000313" key="10">
    <source>
        <dbReference type="Proteomes" id="UP000003822"/>
    </source>
</evidence>
<evidence type="ECO:0000256" key="5">
    <source>
        <dbReference type="ARBA" id="ARBA00048391"/>
    </source>
</evidence>
<dbReference type="Gene3D" id="3.40.50.150">
    <property type="entry name" value="Vaccinia Virus protein VP39"/>
    <property type="match status" value="1"/>
</dbReference>
<dbReference type="PROSITE" id="PS00092">
    <property type="entry name" value="N6_MTASE"/>
    <property type="match status" value="1"/>
</dbReference>
<evidence type="ECO:0000259" key="7">
    <source>
        <dbReference type="Pfam" id="PF05175"/>
    </source>
</evidence>
<keyword evidence="10" id="KW-1185">Reference proteome</keyword>
<feature type="domain" description="Methyltransferase small" evidence="7">
    <location>
        <begin position="119"/>
        <end position="230"/>
    </location>
</feature>
<dbReference type="InterPro" id="IPR040758">
    <property type="entry name" value="PrmC_N"/>
</dbReference>
<dbReference type="Pfam" id="PF05175">
    <property type="entry name" value="MTS"/>
    <property type="match status" value="1"/>
</dbReference>
<dbReference type="Gene3D" id="1.10.8.10">
    <property type="entry name" value="DNA helicase RuvA subunit, C-terminal domain"/>
    <property type="match status" value="1"/>
</dbReference>
<dbReference type="PANTHER" id="PTHR18895:SF74">
    <property type="entry name" value="MTRF1L RELEASE FACTOR GLUTAMINE METHYLTRANSFERASE"/>
    <property type="match status" value="1"/>
</dbReference>
<comment type="catalytic activity">
    <reaction evidence="5">
        <text>L-glutaminyl-[peptide chain release factor] + S-adenosyl-L-methionine = N(5)-methyl-L-glutaminyl-[peptide chain release factor] + S-adenosyl-L-homocysteine + H(+)</text>
        <dbReference type="Rhea" id="RHEA:42896"/>
        <dbReference type="Rhea" id="RHEA-COMP:10271"/>
        <dbReference type="Rhea" id="RHEA-COMP:10272"/>
        <dbReference type="ChEBI" id="CHEBI:15378"/>
        <dbReference type="ChEBI" id="CHEBI:30011"/>
        <dbReference type="ChEBI" id="CHEBI:57856"/>
        <dbReference type="ChEBI" id="CHEBI:59789"/>
        <dbReference type="ChEBI" id="CHEBI:61891"/>
        <dbReference type="EC" id="2.1.1.297"/>
    </reaction>
</comment>
<name>G9PES4_9ACTO</name>